<dbReference type="PRINTS" id="PR00018">
    <property type="entry name" value="KRINGLE"/>
</dbReference>
<dbReference type="SMART" id="SM00020">
    <property type="entry name" value="Tryp_SPc"/>
    <property type="match status" value="2"/>
</dbReference>
<dbReference type="InterPro" id="IPR043504">
    <property type="entry name" value="Peptidase_S1_PA_chymotrypsin"/>
</dbReference>
<dbReference type="InterPro" id="IPR033116">
    <property type="entry name" value="TRYPSIN_SER"/>
</dbReference>
<name>A0A6P4YZZ8_BRABE</name>
<keyword evidence="5 9" id="KW-0378">Hydrolase</keyword>
<evidence type="ECO:0000256" key="8">
    <source>
        <dbReference type="PROSITE-ProRule" id="PRU00121"/>
    </source>
</evidence>
<evidence type="ECO:0000256" key="2">
    <source>
        <dbReference type="ARBA" id="ARBA00022525"/>
    </source>
</evidence>
<dbReference type="OrthoDB" id="41905at2759"/>
<feature type="domain" description="Kringle" evidence="11">
    <location>
        <begin position="551"/>
        <end position="620"/>
    </location>
</feature>
<feature type="signal peptide" evidence="10">
    <location>
        <begin position="1"/>
        <end position="20"/>
    </location>
</feature>
<keyword evidence="2" id="KW-0964">Secreted</keyword>
<evidence type="ECO:0000256" key="3">
    <source>
        <dbReference type="ARBA" id="ARBA00022572"/>
    </source>
</evidence>
<evidence type="ECO:0000259" key="12">
    <source>
        <dbReference type="PROSITE" id="PS50240"/>
    </source>
</evidence>
<dbReference type="PANTHER" id="PTHR24264">
    <property type="entry name" value="TRYPSIN-RELATED"/>
    <property type="match status" value="1"/>
</dbReference>
<dbReference type="RefSeq" id="XP_019627269.1">
    <property type="nucleotide sequence ID" value="XM_019771710.1"/>
</dbReference>
<keyword evidence="4 9" id="KW-0645">Protease</keyword>
<dbReference type="GO" id="GO:0005615">
    <property type="term" value="C:extracellular space"/>
    <property type="evidence" value="ECO:0007669"/>
    <property type="project" value="TreeGrafter"/>
</dbReference>
<dbReference type="InterPro" id="IPR013806">
    <property type="entry name" value="Kringle-like"/>
</dbReference>
<dbReference type="AlphaFoldDB" id="A0A6P4YZZ8"/>
<evidence type="ECO:0000313" key="14">
    <source>
        <dbReference type="RefSeq" id="XP_019627269.1"/>
    </source>
</evidence>
<evidence type="ECO:0000256" key="6">
    <source>
        <dbReference type="ARBA" id="ARBA00022825"/>
    </source>
</evidence>
<feature type="disulfide bond" evidence="8">
    <location>
        <begin position="76"/>
        <end position="99"/>
    </location>
</feature>
<dbReference type="InterPro" id="IPR038178">
    <property type="entry name" value="Kringle_sf"/>
</dbReference>
<dbReference type="InterPro" id="IPR001254">
    <property type="entry name" value="Trypsin_dom"/>
</dbReference>
<evidence type="ECO:0000313" key="13">
    <source>
        <dbReference type="Proteomes" id="UP000515135"/>
    </source>
</evidence>
<dbReference type="Pfam" id="PF00089">
    <property type="entry name" value="Trypsin"/>
    <property type="match status" value="2"/>
</dbReference>
<feature type="domain" description="Kringle" evidence="11">
    <location>
        <begin position="25"/>
        <end position="104"/>
    </location>
</feature>
<dbReference type="FunFam" id="2.40.10.10:FF:000003">
    <property type="entry name" value="Transmembrane serine protease 3"/>
    <property type="match status" value="1"/>
</dbReference>
<feature type="domain" description="Kringle" evidence="11">
    <location>
        <begin position="476"/>
        <end position="548"/>
    </location>
</feature>
<comment type="caution">
    <text evidence="8">Lacks conserved residue(s) required for the propagation of feature annotation.</text>
</comment>
<keyword evidence="10" id="KW-0732">Signal</keyword>
<keyword evidence="3 8" id="KW-0420">Kringle</keyword>
<feature type="disulfide bond" evidence="8">
    <location>
        <begin position="127"/>
        <end position="166"/>
    </location>
</feature>
<dbReference type="PROSITE" id="PS00021">
    <property type="entry name" value="KRINGLE_1"/>
    <property type="match status" value="4"/>
</dbReference>
<dbReference type="CDD" id="cd00190">
    <property type="entry name" value="Tryp_SPc"/>
    <property type="match status" value="2"/>
</dbReference>
<feature type="disulfide bond" evidence="8">
    <location>
        <begin position="520"/>
        <end position="543"/>
    </location>
</feature>
<dbReference type="KEGG" id="bbel:109472135"/>
<dbReference type="PROSITE" id="PS00135">
    <property type="entry name" value="TRYPSIN_SER"/>
    <property type="match status" value="2"/>
</dbReference>
<dbReference type="GeneID" id="109472135"/>
<dbReference type="PROSITE" id="PS50070">
    <property type="entry name" value="KRINGLE_2"/>
    <property type="match status" value="4"/>
</dbReference>
<keyword evidence="13" id="KW-1185">Reference proteome</keyword>
<feature type="disulfide bond" evidence="8">
    <location>
        <begin position="492"/>
        <end position="531"/>
    </location>
</feature>
<accession>A0A6P4YZZ8</accession>
<feature type="disulfide bond" evidence="8">
    <location>
        <begin position="592"/>
        <end position="615"/>
    </location>
</feature>
<proteinExistence type="predicted"/>
<keyword evidence="6 9" id="KW-0720">Serine protease</keyword>
<dbReference type="SUPFAM" id="SSF50494">
    <property type="entry name" value="Trypsin-like serine proteases"/>
    <property type="match status" value="2"/>
</dbReference>
<dbReference type="Proteomes" id="UP000515135">
    <property type="component" value="Unplaced"/>
</dbReference>
<dbReference type="PROSITE" id="PS00134">
    <property type="entry name" value="TRYPSIN_HIS"/>
    <property type="match status" value="2"/>
</dbReference>
<feature type="disulfide bond" evidence="8">
    <location>
        <begin position="106"/>
        <end position="183"/>
    </location>
</feature>
<feature type="domain" description="Peptidase S1" evidence="12">
    <location>
        <begin position="204"/>
        <end position="435"/>
    </location>
</feature>
<protein>
    <submittedName>
        <fullName evidence="14">Plasminogen-like</fullName>
    </submittedName>
</protein>
<dbReference type="Gene3D" id="2.40.20.10">
    <property type="entry name" value="Plasminogen Kringle 4"/>
    <property type="match status" value="4"/>
</dbReference>
<feature type="domain" description="Kringle" evidence="11">
    <location>
        <begin position="105"/>
        <end position="183"/>
    </location>
</feature>
<evidence type="ECO:0000256" key="1">
    <source>
        <dbReference type="ARBA" id="ARBA00004613"/>
    </source>
</evidence>
<gene>
    <name evidence="14" type="primary">LOC109472135</name>
</gene>
<evidence type="ECO:0000256" key="10">
    <source>
        <dbReference type="SAM" id="SignalP"/>
    </source>
</evidence>
<dbReference type="CDD" id="cd00108">
    <property type="entry name" value="KR"/>
    <property type="match status" value="4"/>
</dbReference>
<evidence type="ECO:0000259" key="11">
    <source>
        <dbReference type="PROSITE" id="PS50070"/>
    </source>
</evidence>
<dbReference type="InterPro" id="IPR000001">
    <property type="entry name" value="Kringle"/>
</dbReference>
<feature type="domain" description="Peptidase S1" evidence="12">
    <location>
        <begin position="641"/>
        <end position="874"/>
    </location>
</feature>
<comment type="subcellular location">
    <subcellularLocation>
        <location evidence="1">Secreted</location>
    </subcellularLocation>
</comment>
<dbReference type="InterPro" id="IPR050127">
    <property type="entry name" value="Serine_Proteases_S1"/>
</dbReference>
<dbReference type="PROSITE" id="PS50240">
    <property type="entry name" value="TRYPSIN_DOM"/>
    <property type="match status" value="2"/>
</dbReference>
<feature type="disulfide bond" evidence="8">
    <location>
        <begin position="155"/>
        <end position="178"/>
    </location>
</feature>
<dbReference type="SMART" id="SM00130">
    <property type="entry name" value="KR"/>
    <property type="match status" value="4"/>
</dbReference>
<keyword evidence="7 8" id="KW-1015">Disulfide bond</keyword>
<sequence length="876" mass="95384">MTTKIGLFLVSVLCWSATYAQEDDDCFVGNGASYRGQVNTTDAGLVCQRWEDQTPHGHQFLPDSEYSVYDLSENYCRNPDGAERPWCYTLDPSVRWQYCPVKSCDCYTGTGALYRGETNVTSSGLTCQRWDQQSPHSHQFSPANTPGAGLDNNYCRNPDAAAGPWCYTTDPGLRWEYCDVPKCAPLAGEGSCGLPAIPPSLARVVGGTVAVPGSWPWQISLRYRGSHTCGGTLIHPEWVLTAAHCVDGRTSPSPWTILLGKEHRNTQDPTQQSRSVTKVIVHQSWNSNTVQNDLTLMKLSSPVELTDQVSPACLPEADTPAGTECYTTGWGTTGSGQLSEVLLQGKVPIVAPSTCVSYLGASSIDTNTMICAGYEQGGVDACQGDSGGPLVCQRADGTWELAGVVSWGIGCAQAYKPGVYTRVFNYVDWIAYMMERMLLQKFSALSDRYFMKMISSVVFIVLLGIGASVATECYLGSAYRGDTSRTVSGRVCQRWDSQSPHQHSITPESKPGEDLRENYCRNPDGHTNPWCYTTDGQVRWEDCDIQSCDLVCTTGNGANYKGTVSTTRRGLPCEPWANYMNYPDVQLDQNFCRNPDGDRQPWCYVRDSTYRWQYCDIPKCEITLGQETCGIPAISPALTRVVGGTEAVPGSWPWQVSLRQGAGRYHVCGGALVHPRWAVTAGHCVDGVDDSLFTVTLGSHNRQTADPYQQDIPVEQVFQHEGYTPGLDNDIALLKLSRSAELNDYVSVACLSDSEPAAGTFCYTTGWGSTDDGHLAATLQQGKVPVVDMTTCNSADHLNGLAFTDSNICAGYEEGGVDSCNGDSGGPLTCRRPDGSWYVAGLVSWGPSPCGSPKKPGVYTNVAMYPDWIYNIIANN</sequence>
<evidence type="ECO:0000256" key="9">
    <source>
        <dbReference type="RuleBase" id="RU363034"/>
    </source>
</evidence>
<dbReference type="PANTHER" id="PTHR24264:SF83">
    <property type="entry name" value="COMPLEMENT FACTOR I"/>
    <property type="match status" value="1"/>
</dbReference>
<dbReference type="InterPro" id="IPR018114">
    <property type="entry name" value="TRYPSIN_HIS"/>
</dbReference>
<evidence type="ECO:0000256" key="7">
    <source>
        <dbReference type="ARBA" id="ARBA00023157"/>
    </source>
</evidence>
<dbReference type="InterPro" id="IPR018056">
    <property type="entry name" value="Kringle_CS"/>
</dbReference>
<dbReference type="GO" id="GO:0004252">
    <property type="term" value="F:serine-type endopeptidase activity"/>
    <property type="evidence" value="ECO:0007669"/>
    <property type="project" value="InterPro"/>
</dbReference>
<dbReference type="Gene3D" id="2.40.10.10">
    <property type="entry name" value="Trypsin-like serine proteases"/>
    <property type="match status" value="2"/>
</dbReference>
<dbReference type="FunFam" id="2.40.10.10:FF:000183">
    <property type="entry name" value="Complement component 1, s subcomponent"/>
    <property type="match status" value="1"/>
</dbReference>
<dbReference type="FunFam" id="2.40.20.10:FF:000039">
    <property type="entry name" value="Metalloendopeptidase"/>
    <property type="match status" value="1"/>
</dbReference>
<organism evidence="13 14">
    <name type="scientific">Branchiostoma belcheri</name>
    <name type="common">Amphioxus</name>
    <dbReference type="NCBI Taxonomy" id="7741"/>
    <lineage>
        <taxon>Eukaryota</taxon>
        <taxon>Metazoa</taxon>
        <taxon>Chordata</taxon>
        <taxon>Cephalochordata</taxon>
        <taxon>Leptocardii</taxon>
        <taxon>Amphioxiformes</taxon>
        <taxon>Branchiostomatidae</taxon>
        <taxon>Branchiostoma</taxon>
    </lineage>
</organism>
<evidence type="ECO:0000256" key="4">
    <source>
        <dbReference type="ARBA" id="ARBA00022670"/>
    </source>
</evidence>
<dbReference type="SUPFAM" id="SSF57440">
    <property type="entry name" value="Kringle-like"/>
    <property type="match status" value="4"/>
</dbReference>
<reference evidence="14" key="1">
    <citation type="submission" date="2025-08" db="UniProtKB">
        <authorList>
            <consortium name="RefSeq"/>
        </authorList>
    </citation>
    <scope>IDENTIFICATION</scope>
    <source>
        <tissue evidence="14">Gonad</tissue>
    </source>
</reference>
<dbReference type="Pfam" id="PF00051">
    <property type="entry name" value="Kringle"/>
    <property type="match status" value="4"/>
</dbReference>
<dbReference type="GO" id="GO:0006508">
    <property type="term" value="P:proteolysis"/>
    <property type="evidence" value="ECO:0007669"/>
    <property type="project" value="UniProtKB-KW"/>
</dbReference>
<feature type="chain" id="PRO_5027946502" evidence="10">
    <location>
        <begin position="21"/>
        <end position="876"/>
    </location>
</feature>
<dbReference type="FunFam" id="2.40.20.10:FF:000025">
    <property type="entry name" value="Plasminogen"/>
    <property type="match status" value="1"/>
</dbReference>
<evidence type="ECO:0000256" key="5">
    <source>
        <dbReference type="ARBA" id="ARBA00022801"/>
    </source>
</evidence>
<dbReference type="PRINTS" id="PR00722">
    <property type="entry name" value="CHYMOTRYPSIN"/>
</dbReference>
<dbReference type="InterPro" id="IPR009003">
    <property type="entry name" value="Peptidase_S1_PA"/>
</dbReference>
<dbReference type="InterPro" id="IPR001314">
    <property type="entry name" value="Peptidase_S1A"/>
</dbReference>